<feature type="compositionally biased region" description="Polar residues" evidence="1">
    <location>
        <begin position="782"/>
        <end position="798"/>
    </location>
</feature>
<feature type="compositionally biased region" description="Polar residues" evidence="1">
    <location>
        <begin position="726"/>
        <end position="736"/>
    </location>
</feature>
<name>A0A4Y7PEM3_9AGAM</name>
<feature type="compositionally biased region" description="Polar residues" evidence="1">
    <location>
        <begin position="745"/>
        <end position="771"/>
    </location>
</feature>
<dbReference type="Proteomes" id="UP000294933">
    <property type="component" value="Unassembled WGS sequence"/>
</dbReference>
<feature type="region of interest" description="Disordered" evidence="1">
    <location>
        <begin position="501"/>
        <end position="699"/>
    </location>
</feature>
<evidence type="ECO:0000313" key="3">
    <source>
        <dbReference type="Proteomes" id="UP000294933"/>
    </source>
</evidence>
<dbReference type="AlphaFoldDB" id="A0A4Y7PEM3"/>
<dbReference type="STRING" id="50990.A0A4Y7PEM3"/>
<gene>
    <name evidence="2" type="ORF">BD410DRAFT_810525</name>
</gene>
<evidence type="ECO:0000313" key="2">
    <source>
        <dbReference type="EMBL" id="TDL13461.1"/>
    </source>
</evidence>
<feature type="region of interest" description="Disordered" evidence="1">
    <location>
        <begin position="720"/>
        <end position="798"/>
    </location>
</feature>
<evidence type="ECO:0000256" key="1">
    <source>
        <dbReference type="SAM" id="MobiDB-lite"/>
    </source>
</evidence>
<dbReference type="EMBL" id="ML170606">
    <property type="protein sequence ID" value="TDL13461.1"/>
    <property type="molecule type" value="Genomic_DNA"/>
</dbReference>
<feature type="compositionally biased region" description="Low complexity" evidence="1">
    <location>
        <begin position="586"/>
        <end position="597"/>
    </location>
</feature>
<reference evidence="2 3" key="1">
    <citation type="submission" date="2018-06" db="EMBL/GenBank/DDBJ databases">
        <title>A transcriptomic atlas of mushroom development highlights an independent origin of complex multicellularity.</title>
        <authorList>
            <consortium name="DOE Joint Genome Institute"/>
            <person name="Krizsan K."/>
            <person name="Almasi E."/>
            <person name="Merenyi Z."/>
            <person name="Sahu N."/>
            <person name="Viragh M."/>
            <person name="Koszo T."/>
            <person name="Mondo S."/>
            <person name="Kiss B."/>
            <person name="Balint B."/>
            <person name="Kues U."/>
            <person name="Barry K."/>
            <person name="Hegedus J.C."/>
            <person name="Henrissat B."/>
            <person name="Johnson J."/>
            <person name="Lipzen A."/>
            <person name="Ohm R."/>
            <person name="Nagy I."/>
            <person name="Pangilinan J."/>
            <person name="Yan J."/>
            <person name="Xiong Y."/>
            <person name="Grigoriev I.V."/>
            <person name="Hibbett D.S."/>
            <person name="Nagy L.G."/>
        </authorList>
    </citation>
    <scope>NUCLEOTIDE SEQUENCE [LARGE SCALE GENOMIC DNA]</scope>
    <source>
        <strain evidence="2 3">SZMC22713</strain>
    </source>
</reference>
<dbReference type="OrthoDB" id="3243290at2759"/>
<keyword evidence="3" id="KW-1185">Reference proteome</keyword>
<accession>A0A4Y7PEM3</accession>
<dbReference type="VEuPathDB" id="FungiDB:BD410DRAFT_810525"/>
<protein>
    <submittedName>
        <fullName evidence="2">Uncharacterized protein</fullName>
    </submittedName>
</protein>
<feature type="compositionally biased region" description="Acidic residues" evidence="1">
    <location>
        <begin position="547"/>
        <end position="557"/>
    </location>
</feature>
<proteinExistence type="predicted"/>
<sequence>MHHAAQLLLCGGLQAEMAKSLEWATHVNFRSSYNLLFEVVRRDGGKQVYHCEDGDAYTGNQTFQHCLEKKRKLFRTSRKKSFGVRDETRASGLAVRSMLDDAIQKANAFLETNPIVWIPSHFWFGLLERRMLAIRATQMHLLRRDPLPSNLGIVSSVLMYMVRAATITPVVMKAYLTQALQDLHQAEHMEMWGMFFIKCLDLRNDNIMDLVEPEDDDQVLRDCGGAVARKNIAQRRMQRFMRKRGQVTPEFPFGENPTWQELSSQVKTQPERIMKEWVWSPLFDGHAQAARFFVKMSRNVWFQAFDQDHFRAPSKPRIICLEDAMKSWSVKAICVSVRRPSFVASNAGIEGASRQGKASASFVSLRKNLLFFPPTAKVKAASSWKELVDVGYIRDYHRYLHEHGEEHITALHDALDHIFENIHCLPWSTDIKIWQANKETYGPIFRTNPTFYKIRGLRKGTRNKEDVNPFVPLLPRVEVSRKTLRDNLEAEEHGIGFVTARKERVRAAKRNKKRSAKSKNARKPPARGKKRAQTPDESADADSSSSESEEDDDDSDNELIVQTKSKGKSKPVRSAPTVASIDHISNSDPNQSDNPSPQKRRRVANQRSQNTQPTQQSSRTQSTARMTRARARQLSPASREPSTAIIRKTDTRRKRTIPNINSPEIQPQRTTPDARRETSDDEGGETSEPSSKLRHILNTVTPSKYPIKVLPAFHLPPKPALRAAGSPTTPINLQNRMSEDERGQSSDASPPSRANNPFQRNSPPSRPISRTNHADSDDELSSSDPRYSENNEPGTQGNIMTYDLSTHIRSVVFAITQWQGAYLENPWINPQTLVEKLRRLEESPIFLRNEASTHTHWPHAEHEAASRRAPHW</sequence>
<organism evidence="2 3">
    <name type="scientific">Rickenella mellea</name>
    <dbReference type="NCBI Taxonomy" id="50990"/>
    <lineage>
        <taxon>Eukaryota</taxon>
        <taxon>Fungi</taxon>
        <taxon>Dikarya</taxon>
        <taxon>Basidiomycota</taxon>
        <taxon>Agaricomycotina</taxon>
        <taxon>Agaricomycetes</taxon>
        <taxon>Hymenochaetales</taxon>
        <taxon>Rickenellaceae</taxon>
        <taxon>Rickenella</taxon>
    </lineage>
</organism>
<feature type="compositionally biased region" description="Low complexity" evidence="1">
    <location>
        <begin position="606"/>
        <end position="626"/>
    </location>
</feature>
<feature type="compositionally biased region" description="Basic residues" evidence="1">
    <location>
        <begin position="507"/>
        <end position="532"/>
    </location>
</feature>
<feature type="compositionally biased region" description="Polar residues" evidence="1">
    <location>
        <begin position="658"/>
        <end position="671"/>
    </location>
</feature>